<name>A0AAD5RFA3_PARTN</name>
<reference evidence="1" key="1">
    <citation type="submission" date="2021-06" db="EMBL/GenBank/DDBJ databases">
        <title>Parelaphostrongylus tenuis whole genome reference sequence.</title>
        <authorList>
            <person name="Garwood T.J."/>
            <person name="Larsen P.A."/>
            <person name="Fountain-Jones N.M."/>
            <person name="Garbe J.R."/>
            <person name="Macchietto M.G."/>
            <person name="Kania S.A."/>
            <person name="Gerhold R.W."/>
            <person name="Richards J.E."/>
            <person name="Wolf T.M."/>
        </authorList>
    </citation>
    <scope>NUCLEOTIDE SEQUENCE</scope>
    <source>
        <strain evidence="1">MNPRO001-30</strain>
        <tissue evidence="1">Meninges</tissue>
    </source>
</reference>
<gene>
    <name evidence="1" type="ORF">KIN20_038283</name>
</gene>
<protein>
    <submittedName>
        <fullName evidence="1">Uncharacterized protein</fullName>
    </submittedName>
</protein>
<proteinExistence type="predicted"/>
<sequence length="66" mass="8163">MELDVYIQILERACSLRLSMHKLRPIFRKWMEAEERFGDDKSRLLLREKAERFLERNLDEHEDVEE</sequence>
<dbReference type="Proteomes" id="UP001196413">
    <property type="component" value="Unassembled WGS sequence"/>
</dbReference>
<dbReference type="EMBL" id="JAHQIW010007504">
    <property type="protein sequence ID" value="KAJ1375060.1"/>
    <property type="molecule type" value="Genomic_DNA"/>
</dbReference>
<organism evidence="1 2">
    <name type="scientific">Parelaphostrongylus tenuis</name>
    <name type="common">Meningeal worm</name>
    <dbReference type="NCBI Taxonomy" id="148309"/>
    <lineage>
        <taxon>Eukaryota</taxon>
        <taxon>Metazoa</taxon>
        <taxon>Ecdysozoa</taxon>
        <taxon>Nematoda</taxon>
        <taxon>Chromadorea</taxon>
        <taxon>Rhabditida</taxon>
        <taxon>Rhabditina</taxon>
        <taxon>Rhabditomorpha</taxon>
        <taxon>Strongyloidea</taxon>
        <taxon>Metastrongylidae</taxon>
        <taxon>Parelaphostrongylus</taxon>
    </lineage>
</organism>
<accession>A0AAD5RFA3</accession>
<evidence type="ECO:0000313" key="1">
    <source>
        <dbReference type="EMBL" id="KAJ1375060.1"/>
    </source>
</evidence>
<evidence type="ECO:0000313" key="2">
    <source>
        <dbReference type="Proteomes" id="UP001196413"/>
    </source>
</evidence>
<keyword evidence="2" id="KW-1185">Reference proteome</keyword>
<dbReference type="AlphaFoldDB" id="A0AAD5RFA3"/>
<comment type="caution">
    <text evidence="1">The sequence shown here is derived from an EMBL/GenBank/DDBJ whole genome shotgun (WGS) entry which is preliminary data.</text>
</comment>